<keyword evidence="6" id="KW-0969">Cilium</keyword>
<comment type="similarity">
    <text evidence="5">Belongs to the FlgI family.</text>
</comment>
<comment type="function">
    <text evidence="1 5">Assembles around the rod to form the L-ring and probably protects the motor/basal body from shearing forces during rotation.</text>
</comment>
<dbReference type="EMBL" id="DTKQ01000030">
    <property type="protein sequence ID" value="HGZ79067.1"/>
    <property type="molecule type" value="Genomic_DNA"/>
</dbReference>
<accession>A0A832I6P4</accession>
<dbReference type="NCBIfam" id="NF003676">
    <property type="entry name" value="PRK05303.1"/>
    <property type="match status" value="1"/>
</dbReference>
<evidence type="ECO:0000256" key="4">
    <source>
        <dbReference type="ARBA" id="ARBA00023143"/>
    </source>
</evidence>
<dbReference type="GO" id="GO:0071973">
    <property type="term" value="P:bacterial-type flagellum-dependent cell motility"/>
    <property type="evidence" value="ECO:0007669"/>
    <property type="project" value="InterPro"/>
</dbReference>
<name>A0A832I6P4_9THEM</name>
<comment type="caution">
    <text evidence="6">The sequence shown here is derived from an EMBL/GenBank/DDBJ whole genome shotgun (WGS) entry which is preliminary data.</text>
</comment>
<keyword evidence="4 5" id="KW-0975">Bacterial flagellum</keyword>
<sequence>MHFSLPSPDSCCEVVGVRKIFLVLTLTLTCIAFSTARIKDIANFRGVRDNQLFGIGIVVGLNGTGDSGKISSTVLSNIAKTLGVTMNPEDIKTRNSAMVMVIADIPAFFKEGMRLDVVVASIGDAKSLEGGILLQTPLFGADGNVYAVAQGSVSVGGAEVKVSANLQSKYKVVGFIPSGAIVEREIPFEFAQSNSVTLHLKRPDFTTAARVAQAINTTFERKIAKALDATTIKIDVPSAFEDDVISFLALVEEIEVSVDMPARVVINEKTGTVVFGGNIKILDFTLSYGVFNVTIKNGKLPEQETEATVGALVSALKSLGATPQDIIAILESMHKAGVLLAELVVM</sequence>
<proteinExistence type="inferred from homology"/>
<dbReference type="GO" id="GO:0030288">
    <property type="term" value="C:outer membrane-bounded periplasmic space"/>
    <property type="evidence" value="ECO:0007669"/>
    <property type="project" value="InterPro"/>
</dbReference>
<dbReference type="GO" id="GO:0005198">
    <property type="term" value="F:structural molecule activity"/>
    <property type="evidence" value="ECO:0007669"/>
    <property type="project" value="InterPro"/>
</dbReference>
<organism evidence="6">
    <name type="scientific">Pseudothermotoga hypogea</name>
    <dbReference type="NCBI Taxonomy" id="57487"/>
    <lineage>
        <taxon>Bacteria</taxon>
        <taxon>Thermotogati</taxon>
        <taxon>Thermotogota</taxon>
        <taxon>Thermotogae</taxon>
        <taxon>Thermotogales</taxon>
        <taxon>Thermotogaceae</taxon>
        <taxon>Pseudothermotoga</taxon>
    </lineage>
</organism>
<keyword evidence="3" id="KW-0732">Signal</keyword>
<dbReference type="PANTHER" id="PTHR30381">
    <property type="entry name" value="FLAGELLAR P-RING PERIPLASMIC PROTEIN FLGI"/>
    <property type="match status" value="1"/>
</dbReference>
<reference evidence="6" key="1">
    <citation type="journal article" date="2020" name="mSystems">
        <title>Genome- and Community-Level Interaction Insights into Carbon Utilization and Element Cycling Functions of Hydrothermarchaeota in Hydrothermal Sediment.</title>
        <authorList>
            <person name="Zhou Z."/>
            <person name="Liu Y."/>
            <person name="Xu W."/>
            <person name="Pan J."/>
            <person name="Luo Z.H."/>
            <person name="Li M."/>
        </authorList>
    </citation>
    <scope>NUCLEOTIDE SEQUENCE [LARGE SCALE GENOMIC DNA]</scope>
    <source>
        <strain evidence="6">SpSt-86</strain>
    </source>
</reference>
<dbReference type="AlphaFoldDB" id="A0A832I6P4"/>
<comment type="subunit">
    <text evidence="5">The basal body constitutes a major portion of the flagellar organelle and consists of four rings (L,P,S, and M) mounted on a central rod.</text>
</comment>
<protein>
    <recommendedName>
        <fullName evidence="5">Flagellar P-ring protein</fullName>
    </recommendedName>
    <alternativeName>
        <fullName evidence="5">Basal body P-ring protein</fullName>
    </alternativeName>
</protein>
<evidence type="ECO:0000256" key="5">
    <source>
        <dbReference type="HAMAP-Rule" id="MF_00416"/>
    </source>
</evidence>
<comment type="subcellular location">
    <subcellularLocation>
        <location evidence="2 5">Bacterial flagellum basal body</location>
    </subcellularLocation>
</comment>
<evidence type="ECO:0000256" key="1">
    <source>
        <dbReference type="ARBA" id="ARBA00002591"/>
    </source>
</evidence>
<dbReference type="PRINTS" id="PR01010">
    <property type="entry name" value="FLGPRINGFLGI"/>
</dbReference>
<dbReference type="HAMAP" id="MF_00416">
    <property type="entry name" value="FlgI"/>
    <property type="match status" value="1"/>
</dbReference>
<evidence type="ECO:0000256" key="3">
    <source>
        <dbReference type="ARBA" id="ARBA00022729"/>
    </source>
</evidence>
<evidence type="ECO:0000313" key="6">
    <source>
        <dbReference type="EMBL" id="HGZ79067.1"/>
    </source>
</evidence>
<keyword evidence="6" id="KW-0282">Flagellum</keyword>
<keyword evidence="6" id="KW-0966">Cell projection</keyword>
<dbReference type="GO" id="GO:0009428">
    <property type="term" value="C:bacterial-type flagellum basal body, distal rod, P ring"/>
    <property type="evidence" value="ECO:0007669"/>
    <property type="project" value="InterPro"/>
</dbReference>
<dbReference type="Pfam" id="PF02119">
    <property type="entry name" value="FlgI"/>
    <property type="match status" value="1"/>
</dbReference>
<dbReference type="PANTHER" id="PTHR30381:SF0">
    <property type="entry name" value="FLAGELLAR P-RING PROTEIN"/>
    <property type="match status" value="1"/>
</dbReference>
<dbReference type="InterPro" id="IPR001782">
    <property type="entry name" value="Flag_FlgI"/>
</dbReference>
<evidence type="ECO:0000256" key="2">
    <source>
        <dbReference type="ARBA" id="ARBA00004117"/>
    </source>
</evidence>
<gene>
    <name evidence="5" type="primary">flgI</name>
    <name evidence="6" type="ORF">ENW55_03685</name>
</gene>